<dbReference type="PATRIC" id="fig|1396.535.peg.4071"/>
<keyword evidence="1" id="KW-0472">Membrane</keyword>
<dbReference type="RefSeq" id="WP_063259564.1">
    <property type="nucleotide sequence ID" value="NZ_LJKE01000015.1"/>
</dbReference>
<feature type="transmembrane region" description="Helical" evidence="1">
    <location>
        <begin position="86"/>
        <end position="107"/>
    </location>
</feature>
<dbReference type="EMBL" id="LJKE01000015">
    <property type="protein sequence ID" value="KZD71868.1"/>
    <property type="molecule type" value="Genomic_DNA"/>
</dbReference>
<feature type="transmembrane region" description="Helical" evidence="1">
    <location>
        <begin position="62"/>
        <end position="80"/>
    </location>
</feature>
<organism evidence="2 3">
    <name type="scientific">Bacillus cereus</name>
    <dbReference type="NCBI Taxonomy" id="1396"/>
    <lineage>
        <taxon>Bacteria</taxon>
        <taxon>Bacillati</taxon>
        <taxon>Bacillota</taxon>
        <taxon>Bacilli</taxon>
        <taxon>Bacillales</taxon>
        <taxon>Bacillaceae</taxon>
        <taxon>Bacillus</taxon>
        <taxon>Bacillus cereus group</taxon>
    </lineage>
</organism>
<dbReference type="Proteomes" id="UP000076482">
    <property type="component" value="Unassembled WGS sequence"/>
</dbReference>
<gene>
    <name evidence="2" type="ORF">B4088_0329</name>
</gene>
<proteinExistence type="predicted"/>
<evidence type="ECO:0000256" key="1">
    <source>
        <dbReference type="SAM" id="Phobius"/>
    </source>
</evidence>
<sequence length="108" mass="12090">MKKLINQIRTEKKANNICLLVLFVLLLATPEDIMFSDVIFACILYLIVYVSKYAHIEPAQKGLLYAFIVVAIFAIAYILATTLFPAIPHFVLMLVVLITGVLCARFIG</sequence>
<keyword evidence="1" id="KW-1133">Transmembrane helix</keyword>
<keyword evidence="1" id="KW-0812">Transmembrane</keyword>
<feature type="transmembrane region" description="Helical" evidence="1">
    <location>
        <begin position="38"/>
        <end position="55"/>
    </location>
</feature>
<name>A0A164QLL5_BACCE</name>
<reference evidence="2 3" key="1">
    <citation type="submission" date="2015-09" db="EMBL/GenBank/DDBJ databases">
        <title>Bacillus cereus food isolates.</title>
        <authorList>
            <person name="Boekhorst J."/>
        </authorList>
    </citation>
    <scope>NUCLEOTIDE SEQUENCE [LARGE SCALE GENOMIC DNA]</scope>
    <source>
        <strain evidence="2 3">B4088</strain>
    </source>
</reference>
<evidence type="ECO:0000313" key="2">
    <source>
        <dbReference type="EMBL" id="KZD71868.1"/>
    </source>
</evidence>
<protein>
    <submittedName>
        <fullName evidence="2">Uncharacterized protein</fullName>
    </submittedName>
</protein>
<dbReference type="AlphaFoldDB" id="A0A164QLL5"/>
<evidence type="ECO:0000313" key="3">
    <source>
        <dbReference type="Proteomes" id="UP000076482"/>
    </source>
</evidence>
<accession>A0A164QLL5</accession>
<comment type="caution">
    <text evidence="2">The sequence shown here is derived from an EMBL/GenBank/DDBJ whole genome shotgun (WGS) entry which is preliminary data.</text>
</comment>